<proteinExistence type="predicted"/>
<comment type="caution">
    <text evidence="2">The sequence shown here is derived from an EMBL/GenBank/DDBJ whole genome shotgun (WGS) entry which is preliminary data.</text>
</comment>
<evidence type="ECO:0008006" key="4">
    <source>
        <dbReference type="Google" id="ProtNLM"/>
    </source>
</evidence>
<evidence type="ECO:0000313" key="3">
    <source>
        <dbReference type="Proteomes" id="UP000726777"/>
    </source>
</evidence>
<dbReference type="EMBL" id="JACVHL010000002">
    <property type="protein sequence ID" value="MCC3803751.1"/>
    <property type="molecule type" value="Genomic_DNA"/>
</dbReference>
<evidence type="ECO:0000313" key="2">
    <source>
        <dbReference type="EMBL" id="MCC3803751.1"/>
    </source>
</evidence>
<dbReference type="RefSeq" id="WP_228085421.1">
    <property type="nucleotide sequence ID" value="NZ_JACVHL010000002.1"/>
</dbReference>
<organism evidence="2 3">
    <name type="scientific">Vibrio parahaemolyticus</name>
    <dbReference type="NCBI Taxonomy" id="670"/>
    <lineage>
        <taxon>Bacteria</taxon>
        <taxon>Pseudomonadati</taxon>
        <taxon>Pseudomonadota</taxon>
        <taxon>Gammaproteobacteria</taxon>
        <taxon>Vibrionales</taxon>
        <taxon>Vibrionaceae</taxon>
        <taxon>Vibrio</taxon>
    </lineage>
</organism>
<evidence type="ECO:0000256" key="1">
    <source>
        <dbReference type="SAM" id="SignalP"/>
    </source>
</evidence>
<feature type="chain" id="PRO_5040491042" description="PKD domain-containing protein" evidence="1">
    <location>
        <begin position="30"/>
        <end position="1445"/>
    </location>
</feature>
<gene>
    <name evidence="2" type="ORF">IB292_01755</name>
</gene>
<dbReference type="Proteomes" id="UP000726777">
    <property type="component" value="Unassembled WGS sequence"/>
</dbReference>
<accession>A0A9Q3UAK3</accession>
<sequence>MMSKSKWLKTSLVASAVSSALFPATVVLAKSVTVTGDIQTKSPVVTYIAAKPTVEAFVEPAVISVMEGNDSGCTLTTEKSIAIDAPNNDGLTCHFDFAPPFNMVKVASDGYTQWNLSGLIEQVGSVAIPITSTFYNGSANTPVNIPTAEITLQSVPPIPLNVLSVDYSTANNKQGSGDVFEVNSPEQGRKVTVSLNTEQKDYDRIIHLPGYGDCTIRSGKNEACTIPLSDFEFGTKDDRYGEVIIGSYADAHNGYFLENQIHVERPITIKWDSRLPEFVKMASGDQPDNKTITLDDGTILTAEDGQWIVALKTPHYARSDDWWNLTGRGRLVPDTLGHETPPKVIINGVDYSYMWKSRGYPSSGVISPFKTEYIGEYVVMTYDVTSTTSGDYTIDFTFEDKLANIIQVQQKSIIENVDIEFLSFIGGREGSDTKAYPAFFPSDVQFALYSRFRDITIEEVTIGGRPVEYEDVSGENAHFRLSSFPADTPSGEDLEMLVKVRDNQNIEYEYKTPLIVQPFGLTVRNADAYSNVQYYEADLRQNSTVNGTRDCKLYDELENARESKFEFSSELHCYLDWIDLDESFEKQSMGSKYLLKGIPEQPNPTYKYRVHFFDSYGNTSISEAKEISLIGLDVPEIQLSIESGDIIEGDAMQAFASPVAGGRVAEIKARMVNADGKIVGQNPFGDDVLTYVRQSGVSTSTSPRSTLKVFTEPGKLWDVADLTVKAGYDHDSSHDKVEQIRMVYVPDEDVTALIDMEDANIINSQPYEMTTAIGVYDRKAKEYWYDKSTHGEWSVKLQQYIGNKEYKDIAGPLNLEESGQAKFTFDPKELVGAESYRFRIVADIESKYPGYSRNIQSRDKTFKVHKGGPIDAYISSSSTERTIPFKYRGTLEFETKADKKAYGEITWHYRNVKESKWIKVEQERPERFQYTFESAGTYEVRATVKNKYTGKTSTILSGKLLAYEEIESSLIYNSTEYINQPNVVRLELDKDPSYYDIEWSEDKCETFKPGGVQYTFVREEPTRVDLCARVAAKETEQAGDKRWTEVKKKISIKEPSPLKVKVKTAKTSEVGFPTTLTATVRTDSYIGHEAVASWYRPDGTIIPTTVEKVSSNKYNLSATYTITKEDLVSYQQTLPFYVAATLPNVPETFSKEEARMEVLSYQFPQFEMTIDQDYIYSPTEVDVFLKMIEEPEVDMDFTYEWLEREGSELDSSRDSRTGSRAKYYVNKAGLNEFAVLVSDERGNQVLVSGQSTAEQPEPAQIEFRKSFGNDHMRYPLDVIVRPSVDYDHKRDKVLRAEYYVNDKLQLEAGSGQKLYFTAEEAGNYKIKYITYSKLGAVDEKEFSFAVEPNVRPVCELEMSEATSSYNFKAKCSDEDGRVNQYLIEFPDLGLSGTTKEYRLTKNATELVGRTSFTVRMTATDDSFEDTVIEKVFIISSPEPDAEPDA</sequence>
<feature type="signal peptide" evidence="1">
    <location>
        <begin position="1"/>
        <end position="29"/>
    </location>
</feature>
<protein>
    <recommendedName>
        <fullName evidence="4">PKD domain-containing protein</fullName>
    </recommendedName>
</protein>
<name>A0A9Q3UAK3_VIBPH</name>
<reference evidence="2" key="1">
    <citation type="submission" date="2020-09" db="EMBL/GenBank/DDBJ databases">
        <title>Genome sequence of Vibrio parahaemolyticus isolates.</title>
        <authorList>
            <person name="Hammerl J.A."/>
            <person name="Strauch E."/>
        </authorList>
    </citation>
    <scope>NUCLEOTIDE SEQUENCE</scope>
    <source>
        <strain evidence="2">17-VB00146</strain>
    </source>
</reference>
<keyword evidence="1" id="KW-0732">Signal</keyword>